<dbReference type="Pfam" id="PF00389">
    <property type="entry name" value="2-Hacid_dh"/>
    <property type="match status" value="1"/>
</dbReference>
<dbReference type="CDD" id="cd05300">
    <property type="entry name" value="2-Hacid_dh_1"/>
    <property type="match status" value="1"/>
</dbReference>
<dbReference type="PANTHER" id="PTHR43333">
    <property type="entry name" value="2-HACID_DH_C DOMAIN-CONTAINING PROTEIN"/>
    <property type="match status" value="1"/>
</dbReference>
<evidence type="ECO:0000256" key="3">
    <source>
        <dbReference type="ARBA" id="ARBA00023027"/>
    </source>
</evidence>
<dbReference type="InterPro" id="IPR036291">
    <property type="entry name" value="NAD(P)-bd_dom_sf"/>
</dbReference>
<dbReference type="PROSITE" id="PS00671">
    <property type="entry name" value="D_2_HYDROXYACID_DH_3"/>
    <property type="match status" value="1"/>
</dbReference>
<accession>A0AA35WXY1</accession>
<dbReference type="SUPFAM" id="SSF52283">
    <property type="entry name" value="Formate/glycerate dehydrogenase catalytic domain-like"/>
    <property type="match status" value="1"/>
</dbReference>
<dbReference type="GO" id="GO:0016616">
    <property type="term" value="F:oxidoreductase activity, acting on the CH-OH group of donors, NAD or NADP as acceptor"/>
    <property type="evidence" value="ECO:0007669"/>
    <property type="project" value="InterPro"/>
</dbReference>
<evidence type="ECO:0000259" key="4">
    <source>
        <dbReference type="Pfam" id="PF00389"/>
    </source>
</evidence>
<dbReference type="SUPFAM" id="SSF56784">
    <property type="entry name" value="HAD-like"/>
    <property type="match status" value="1"/>
</dbReference>
<proteinExistence type="inferred from homology"/>
<keyword evidence="3" id="KW-0520">NAD</keyword>
<comment type="caution">
    <text evidence="6">The sequence shown here is derived from an EMBL/GenBank/DDBJ whole genome shotgun (WGS) entry which is preliminary data.</text>
</comment>
<sequence length="547" mass="60875">MEVKHNDCFSVNLIKYFGLPAVSRQVHQAWDFVNLYSTTRGCNRFKAILLVCDLLREMPKVQKAGVSVPDFPYLREWSETETKLGNPTLEAVIENTTGAQREELSQVFKWSLAVNETIAEIVHNLPPFSGVRETLQSLQDRADAIVVSATPNEALRREWTEHNIDQYVAVIAGQEMGSKTEHLTLTAKGKYPSDHILMIGDAPGDLKAARDVGALFFPSILDTRRNRGNVSWMWEWISSSTTNEELNQIIRDAAGEEDTVVFANSEEEYVREAADAEILFGGCSEELFKQMSNLKWIQSSSAGMDSTLYPALVNSDVILTNAAGLYGSHVADQGFALLLAIARGIDQFTRNRDQRKWSGGRPMIEIGGFTIGIVGMGGIGQHMARRAKGFEMYVISVDAYRTDKPDVVDELMPIDQLPDLMSRADVVMIACPLTDETRGLINAENLALMKPTAYFINVARGPIVDEPALIETLKQRKIAAAGLDVTEIEPLPQDSPLWDMDNVILTPHAAGGSQHRPRRTIEFFCDNIRRYKAGEPLQNVVRKTLGF</sequence>
<dbReference type="Pfam" id="PF02826">
    <property type="entry name" value="2-Hacid_dh_C"/>
    <property type="match status" value="1"/>
</dbReference>
<dbReference type="InterPro" id="IPR023214">
    <property type="entry name" value="HAD_sf"/>
</dbReference>
<dbReference type="AlphaFoldDB" id="A0AA35WXY1"/>
<feature type="domain" description="D-isomer specific 2-hydroxyacid dehydrogenase NAD-binding" evidence="5">
    <location>
        <begin position="335"/>
        <end position="510"/>
    </location>
</feature>
<dbReference type="SUPFAM" id="SSF51735">
    <property type="entry name" value="NAD(P)-binding Rossmann-fold domains"/>
    <property type="match status" value="1"/>
</dbReference>
<dbReference type="InterPro" id="IPR036412">
    <property type="entry name" value="HAD-like_sf"/>
</dbReference>
<protein>
    <submittedName>
        <fullName evidence="6">Uncharacterized protein in proB 3'region</fullName>
    </submittedName>
</protein>
<evidence type="ECO:0000259" key="5">
    <source>
        <dbReference type="Pfam" id="PF02826"/>
    </source>
</evidence>
<feature type="domain" description="D-isomer specific 2-hydroxyacid dehydrogenase catalytic" evidence="4">
    <location>
        <begin position="245"/>
        <end position="541"/>
    </location>
</feature>
<dbReference type="GO" id="GO:0051287">
    <property type="term" value="F:NAD binding"/>
    <property type="evidence" value="ECO:0007669"/>
    <property type="project" value="InterPro"/>
</dbReference>
<dbReference type="Gene3D" id="3.40.50.720">
    <property type="entry name" value="NAD(P)-binding Rossmann-like Domain"/>
    <property type="match status" value="2"/>
</dbReference>
<dbReference type="InterPro" id="IPR006139">
    <property type="entry name" value="D-isomer_2_OHA_DH_cat_dom"/>
</dbReference>
<evidence type="ECO:0000256" key="2">
    <source>
        <dbReference type="ARBA" id="ARBA00023002"/>
    </source>
</evidence>
<dbReference type="InterPro" id="IPR006140">
    <property type="entry name" value="D-isomer_DH_NAD-bd"/>
</dbReference>
<dbReference type="Gene3D" id="3.40.50.1000">
    <property type="entry name" value="HAD superfamily/HAD-like"/>
    <property type="match status" value="1"/>
</dbReference>
<dbReference type="Proteomes" id="UP001174909">
    <property type="component" value="Unassembled WGS sequence"/>
</dbReference>
<gene>
    <name evidence="6" type="ORF">GBAR_LOCUS17346</name>
</gene>
<comment type="similarity">
    <text evidence="1">Belongs to the D-isomer specific 2-hydroxyacid dehydrogenase family.</text>
</comment>
<dbReference type="Pfam" id="PF13419">
    <property type="entry name" value="HAD_2"/>
    <property type="match status" value="1"/>
</dbReference>
<reference evidence="6" key="1">
    <citation type="submission" date="2023-03" db="EMBL/GenBank/DDBJ databases">
        <authorList>
            <person name="Steffen K."/>
            <person name="Cardenas P."/>
        </authorList>
    </citation>
    <scope>NUCLEOTIDE SEQUENCE</scope>
</reference>
<keyword evidence="2" id="KW-0560">Oxidoreductase</keyword>
<dbReference type="InterPro" id="IPR041492">
    <property type="entry name" value="HAD_2"/>
</dbReference>
<dbReference type="FunFam" id="3.40.50.720:FF:000203">
    <property type="entry name" value="D-3-phosphoglycerate dehydrogenase (SerA)"/>
    <property type="match status" value="1"/>
</dbReference>
<evidence type="ECO:0000256" key="1">
    <source>
        <dbReference type="ARBA" id="ARBA00005854"/>
    </source>
</evidence>
<evidence type="ECO:0000313" key="7">
    <source>
        <dbReference type="Proteomes" id="UP001174909"/>
    </source>
</evidence>
<name>A0AA35WXY1_GEOBA</name>
<organism evidence="6 7">
    <name type="scientific">Geodia barretti</name>
    <name type="common">Barrett's horny sponge</name>
    <dbReference type="NCBI Taxonomy" id="519541"/>
    <lineage>
        <taxon>Eukaryota</taxon>
        <taxon>Metazoa</taxon>
        <taxon>Porifera</taxon>
        <taxon>Demospongiae</taxon>
        <taxon>Heteroscleromorpha</taxon>
        <taxon>Tetractinellida</taxon>
        <taxon>Astrophorina</taxon>
        <taxon>Geodiidae</taxon>
        <taxon>Geodia</taxon>
    </lineage>
</organism>
<evidence type="ECO:0000313" key="6">
    <source>
        <dbReference type="EMBL" id="CAI8030612.1"/>
    </source>
</evidence>
<dbReference type="PANTHER" id="PTHR43333:SF1">
    <property type="entry name" value="D-ISOMER SPECIFIC 2-HYDROXYACID DEHYDROGENASE NAD-BINDING DOMAIN-CONTAINING PROTEIN"/>
    <property type="match status" value="1"/>
</dbReference>
<dbReference type="InterPro" id="IPR029753">
    <property type="entry name" value="D-isomer_DH_CS"/>
</dbReference>
<keyword evidence="7" id="KW-1185">Reference proteome</keyword>
<dbReference type="EMBL" id="CASHTH010002487">
    <property type="protein sequence ID" value="CAI8030612.1"/>
    <property type="molecule type" value="Genomic_DNA"/>
</dbReference>